<evidence type="ECO:0000256" key="2">
    <source>
        <dbReference type="SAM" id="Phobius"/>
    </source>
</evidence>
<keyword evidence="2" id="KW-0812">Transmembrane</keyword>
<dbReference type="InterPro" id="IPR006626">
    <property type="entry name" value="PbH1"/>
</dbReference>
<dbReference type="InterPro" id="IPR012334">
    <property type="entry name" value="Pectin_lyas_fold"/>
</dbReference>
<reference evidence="3 4" key="1">
    <citation type="submission" date="2018-10" db="EMBL/GenBank/DDBJ databases">
        <title>Sequencing the genomes of 1000 actinobacteria strains.</title>
        <authorList>
            <person name="Klenk H.-P."/>
        </authorList>
    </citation>
    <scope>NUCLEOTIDE SEQUENCE [LARGE SCALE GENOMIC DNA]</scope>
    <source>
        <strain evidence="3 4">DSM 45175</strain>
    </source>
</reference>
<dbReference type="EMBL" id="RBKT01000001">
    <property type="protein sequence ID" value="RKR88721.1"/>
    <property type="molecule type" value="Genomic_DNA"/>
</dbReference>
<evidence type="ECO:0008006" key="5">
    <source>
        <dbReference type="Google" id="ProtNLM"/>
    </source>
</evidence>
<name>A0A495JIT4_9ACTN</name>
<accession>A0A495JIT4</accession>
<sequence>MNNTDLHPSGDPQTPDDPRSRGTSRTRLIAATSAVGLAAIAGTGYAIIANSGADPLVLNTPNAVIAGQTFDRPIEIAADNVTLQRVTIRTGGSAAIRIRPGVSGATITDTEIHCTDNKTDGIVPGDYAATRVTVHDCRRAFVQDATTPATIVDSEQNGEAYSPDVPGGVLVAPTPTDLGPEGPLPSPPRAPTAVPPTPITYWPGPTNTGVPAGTILTNSGSLDLRIAGQVLTNLNIVGCVTVRASNVVIRKSRITCNSPTYSIRVYDTATNLLVEDVEINGGGRNSASVCCSNYTLRRANIWNMVDGPRLSTRSTVVDSWIHDLARVPNSHNDALQTTGGSNIIVRHNRLEPYKASTNDPHNACIMIGSTTADSVRNLTFENNYCNGGNYSVGVRDDLVASNIVFKNNKFGRNYRYGVIARPNQTGILWERATNVWFDNGLPVVP</sequence>
<evidence type="ECO:0000256" key="1">
    <source>
        <dbReference type="SAM" id="MobiDB-lite"/>
    </source>
</evidence>
<keyword evidence="2" id="KW-0472">Membrane</keyword>
<gene>
    <name evidence="3" type="ORF">BDK92_3051</name>
</gene>
<comment type="caution">
    <text evidence="3">The sequence shown here is derived from an EMBL/GenBank/DDBJ whole genome shotgun (WGS) entry which is preliminary data.</text>
</comment>
<dbReference type="Proteomes" id="UP000277671">
    <property type="component" value="Unassembled WGS sequence"/>
</dbReference>
<evidence type="ECO:0000313" key="3">
    <source>
        <dbReference type="EMBL" id="RKR88721.1"/>
    </source>
</evidence>
<protein>
    <recommendedName>
        <fullName evidence="5">Parallel beta helix pectate lyase-like protein</fullName>
    </recommendedName>
</protein>
<feature type="region of interest" description="Disordered" evidence="1">
    <location>
        <begin position="1"/>
        <end position="24"/>
    </location>
</feature>
<dbReference type="SUPFAM" id="SSF51126">
    <property type="entry name" value="Pectin lyase-like"/>
    <property type="match status" value="2"/>
</dbReference>
<dbReference type="InterPro" id="IPR011050">
    <property type="entry name" value="Pectin_lyase_fold/virulence"/>
</dbReference>
<dbReference type="OrthoDB" id="505641at2"/>
<dbReference type="SMART" id="SM00710">
    <property type="entry name" value="PbH1"/>
    <property type="match status" value="7"/>
</dbReference>
<feature type="region of interest" description="Disordered" evidence="1">
    <location>
        <begin position="172"/>
        <end position="191"/>
    </location>
</feature>
<dbReference type="Gene3D" id="2.160.20.10">
    <property type="entry name" value="Single-stranded right-handed beta-helix, Pectin lyase-like"/>
    <property type="match status" value="1"/>
</dbReference>
<keyword evidence="4" id="KW-1185">Reference proteome</keyword>
<dbReference type="RefSeq" id="WP_121157307.1">
    <property type="nucleotide sequence ID" value="NZ_RBKT01000001.1"/>
</dbReference>
<feature type="transmembrane region" description="Helical" evidence="2">
    <location>
        <begin position="28"/>
        <end position="48"/>
    </location>
</feature>
<proteinExistence type="predicted"/>
<organism evidence="3 4">
    <name type="scientific">Micromonospora pisi</name>
    <dbReference type="NCBI Taxonomy" id="589240"/>
    <lineage>
        <taxon>Bacteria</taxon>
        <taxon>Bacillati</taxon>
        <taxon>Actinomycetota</taxon>
        <taxon>Actinomycetes</taxon>
        <taxon>Micromonosporales</taxon>
        <taxon>Micromonosporaceae</taxon>
        <taxon>Micromonospora</taxon>
    </lineage>
</organism>
<dbReference type="AlphaFoldDB" id="A0A495JIT4"/>
<feature type="compositionally biased region" description="Pro residues" evidence="1">
    <location>
        <begin position="182"/>
        <end position="191"/>
    </location>
</feature>
<keyword evidence="2" id="KW-1133">Transmembrane helix</keyword>
<evidence type="ECO:0000313" key="4">
    <source>
        <dbReference type="Proteomes" id="UP000277671"/>
    </source>
</evidence>